<protein>
    <submittedName>
        <fullName evidence="3">Tripartite-type tricarboxylate transporter receptor subunit TctC</fullName>
    </submittedName>
</protein>
<evidence type="ECO:0000256" key="1">
    <source>
        <dbReference type="ARBA" id="ARBA00006987"/>
    </source>
</evidence>
<comment type="caution">
    <text evidence="3">The sequence shown here is derived from an EMBL/GenBank/DDBJ whole genome shotgun (WGS) entry which is preliminary data.</text>
</comment>
<proteinExistence type="inferred from homology"/>
<evidence type="ECO:0000313" key="3">
    <source>
        <dbReference type="EMBL" id="NYE85955.1"/>
    </source>
</evidence>
<dbReference type="Gene3D" id="3.40.190.150">
    <property type="entry name" value="Bordetella uptake gene, domain 1"/>
    <property type="match status" value="1"/>
</dbReference>
<keyword evidence="3" id="KW-0675">Receptor</keyword>
<feature type="chain" id="PRO_5031543021" evidence="2">
    <location>
        <begin position="29"/>
        <end position="327"/>
    </location>
</feature>
<comment type="similarity">
    <text evidence="1">Belongs to the UPF0065 (bug) family.</text>
</comment>
<dbReference type="RefSeq" id="WP_179590521.1">
    <property type="nucleotide sequence ID" value="NZ_JACBYR010000003.1"/>
</dbReference>
<dbReference type="PANTHER" id="PTHR42928">
    <property type="entry name" value="TRICARBOXYLATE-BINDING PROTEIN"/>
    <property type="match status" value="1"/>
</dbReference>
<accession>A0A7Y9IZF1</accession>
<dbReference type="Gene3D" id="3.40.190.10">
    <property type="entry name" value="Periplasmic binding protein-like II"/>
    <property type="match status" value="1"/>
</dbReference>
<dbReference type="Pfam" id="PF03401">
    <property type="entry name" value="TctC"/>
    <property type="match status" value="1"/>
</dbReference>
<organism evidence="3 4">
    <name type="scientific">Pigmentiphaga litoralis</name>
    <dbReference type="NCBI Taxonomy" id="516702"/>
    <lineage>
        <taxon>Bacteria</taxon>
        <taxon>Pseudomonadati</taxon>
        <taxon>Pseudomonadota</taxon>
        <taxon>Betaproteobacteria</taxon>
        <taxon>Burkholderiales</taxon>
        <taxon>Alcaligenaceae</taxon>
        <taxon>Pigmentiphaga</taxon>
    </lineage>
</organism>
<dbReference type="EMBL" id="JACBYR010000003">
    <property type="protein sequence ID" value="NYE85955.1"/>
    <property type="molecule type" value="Genomic_DNA"/>
</dbReference>
<keyword evidence="2" id="KW-0732">Signal</keyword>
<dbReference type="SUPFAM" id="SSF53850">
    <property type="entry name" value="Periplasmic binding protein-like II"/>
    <property type="match status" value="1"/>
</dbReference>
<dbReference type="Proteomes" id="UP000542125">
    <property type="component" value="Unassembled WGS sequence"/>
</dbReference>
<sequence>MKLKNAVKTLTCGAAALALLTAASAAFAQSAPIRILVGFPPGGSTDVIARHLAVGLQHELNRTVVVENRAGAGGQIAAQALKGSRPDGLTLFLSNSHTVSMIPLTLINPGFEIKDFTPVGLVAVNPDVFAINPAVVGAPTAGLRDFANWAKANPGKGNVGVPAPASAPDFAVGVISNALGTDLKSVPYRGDGPVAQDLVAGQIAAGIGSVGAMLQFAKAGKVHIAAVNGTQRLALLPDVPTYAEQGVTGYEEVIFTAMFAPAGTPTDLVQTYSAAISKIVKSPDFIEKLSALGISAQSSTPAELGDRVAKTNRAWTTMVKNAGYKPM</sequence>
<name>A0A7Y9IZF1_9BURK</name>
<feature type="signal peptide" evidence="2">
    <location>
        <begin position="1"/>
        <end position="28"/>
    </location>
</feature>
<dbReference type="AlphaFoldDB" id="A0A7Y9IZF1"/>
<reference evidence="3 4" key="1">
    <citation type="submission" date="2020-07" db="EMBL/GenBank/DDBJ databases">
        <title>Genomic Encyclopedia of Type Strains, Phase IV (KMG-V): Genome sequencing to study the core and pangenomes of soil and plant-associated prokaryotes.</title>
        <authorList>
            <person name="Whitman W."/>
        </authorList>
    </citation>
    <scope>NUCLEOTIDE SEQUENCE [LARGE SCALE GENOMIC DNA]</scope>
    <source>
        <strain evidence="3 4">SAS40</strain>
    </source>
</reference>
<dbReference type="InterPro" id="IPR042100">
    <property type="entry name" value="Bug_dom1"/>
</dbReference>
<dbReference type="PIRSF" id="PIRSF017082">
    <property type="entry name" value="YflP"/>
    <property type="match status" value="1"/>
</dbReference>
<evidence type="ECO:0000313" key="4">
    <source>
        <dbReference type="Proteomes" id="UP000542125"/>
    </source>
</evidence>
<gene>
    <name evidence="3" type="ORF">FHW18_005274</name>
</gene>
<dbReference type="InterPro" id="IPR005064">
    <property type="entry name" value="BUG"/>
</dbReference>
<dbReference type="PANTHER" id="PTHR42928:SF5">
    <property type="entry name" value="BLR1237 PROTEIN"/>
    <property type="match status" value="1"/>
</dbReference>
<evidence type="ECO:0000256" key="2">
    <source>
        <dbReference type="SAM" id="SignalP"/>
    </source>
</evidence>
<keyword evidence="4" id="KW-1185">Reference proteome</keyword>